<dbReference type="Gene3D" id="1.10.1740.10">
    <property type="match status" value="1"/>
</dbReference>
<dbReference type="NCBIfam" id="NF009180">
    <property type="entry name" value="PRK12528.1"/>
    <property type="match status" value="1"/>
</dbReference>
<dbReference type="GO" id="GO:0003677">
    <property type="term" value="F:DNA binding"/>
    <property type="evidence" value="ECO:0007669"/>
    <property type="project" value="InterPro"/>
</dbReference>
<gene>
    <name evidence="7" type="ORF">PSAKL28_06950</name>
</gene>
<dbReference type="SUPFAM" id="SSF88946">
    <property type="entry name" value="Sigma2 domain of RNA polymerase sigma factors"/>
    <property type="match status" value="1"/>
</dbReference>
<protein>
    <submittedName>
        <fullName evidence="7">ECF subfamily RNA polymerase sigma-24 factor</fullName>
    </submittedName>
</protein>
<keyword evidence="3" id="KW-0731">Sigma factor</keyword>
<evidence type="ECO:0000313" key="7">
    <source>
        <dbReference type="EMBL" id="AIL59929.1"/>
    </source>
</evidence>
<dbReference type="NCBIfam" id="NF007232">
    <property type="entry name" value="PRK09651.1"/>
    <property type="match status" value="1"/>
</dbReference>
<dbReference type="InterPro" id="IPR039425">
    <property type="entry name" value="RNA_pol_sigma-70-like"/>
</dbReference>
<dbReference type="InterPro" id="IPR013324">
    <property type="entry name" value="RNA_pol_sigma_r3/r4-like"/>
</dbReference>
<dbReference type="Pfam" id="PF04542">
    <property type="entry name" value="Sigma70_r2"/>
    <property type="match status" value="1"/>
</dbReference>
<feature type="domain" description="RNA polymerase sigma factor 70 region 4 type 2" evidence="6">
    <location>
        <begin position="108"/>
        <end position="160"/>
    </location>
</feature>
<evidence type="ECO:0000256" key="3">
    <source>
        <dbReference type="ARBA" id="ARBA00023082"/>
    </source>
</evidence>
<evidence type="ECO:0000256" key="2">
    <source>
        <dbReference type="ARBA" id="ARBA00023015"/>
    </source>
</evidence>
<dbReference type="FunFam" id="1.10.1740.10:FF:000009">
    <property type="entry name" value="RNA polymerase sigma factor"/>
    <property type="match status" value="1"/>
</dbReference>
<keyword evidence="4" id="KW-0804">Transcription</keyword>
<dbReference type="RefSeq" id="WP_038606675.1">
    <property type="nucleotide sequence ID" value="NZ_CP009048.1"/>
</dbReference>
<dbReference type="InterPro" id="IPR013325">
    <property type="entry name" value="RNA_pol_sigma_r2"/>
</dbReference>
<dbReference type="GO" id="GO:0016987">
    <property type="term" value="F:sigma factor activity"/>
    <property type="evidence" value="ECO:0007669"/>
    <property type="project" value="UniProtKB-KW"/>
</dbReference>
<evidence type="ECO:0000256" key="4">
    <source>
        <dbReference type="ARBA" id="ARBA00023163"/>
    </source>
</evidence>
<keyword evidence="2" id="KW-0805">Transcription regulation</keyword>
<dbReference type="NCBIfam" id="TIGR02937">
    <property type="entry name" value="sigma70-ECF"/>
    <property type="match status" value="1"/>
</dbReference>
<dbReference type="PANTHER" id="PTHR43133:SF63">
    <property type="entry name" value="RNA POLYMERASE SIGMA FACTOR FECI-RELATED"/>
    <property type="match status" value="1"/>
</dbReference>
<dbReference type="Gene3D" id="1.10.10.10">
    <property type="entry name" value="Winged helix-like DNA-binding domain superfamily/Winged helix DNA-binding domain"/>
    <property type="match status" value="1"/>
</dbReference>
<dbReference type="KEGG" id="palk:PSAKL28_06950"/>
<sequence length="166" mass="18540">MPAPDHAALHTLYSEHHGWLKGWLRARLGNASDAADLAQDTFIRVLTARNAQTIREPRSYLGAIANALMIDKFRRKALEQAYLAELASRPERMADSPEKRLLILETLVAVDTLLDGLGERTRRIFLAVQLEGLSYVATAERLGVSVTTVKKHLIRAMTHCLLLTDD</sequence>
<feature type="domain" description="RNA polymerase sigma-70 region 2" evidence="5">
    <location>
        <begin position="12"/>
        <end position="77"/>
    </location>
</feature>
<dbReference type="AlphaFoldDB" id="A0A077F7H3"/>
<evidence type="ECO:0000259" key="5">
    <source>
        <dbReference type="Pfam" id="PF04542"/>
    </source>
</evidence>
<evidence type="ECO:0000256" key="1">
    <source>
        <dbReference type="ARBA" id="ARBA00010641"/>
    </source>
</evidence>
<dbReference type="InterPro" id="IPR007627">
    <property type="entry name" value="RNA_pol_sigma70_r2"/>
</dbReference>
<dbReference type="InterPro" id="IPR014284">
    <property type="entry name" value="RNA_pol_sigma-70_dom"/>
</dbReference>
<organism evidence="7 8">
    <name type="scientific">Pseudomonas alkylphenolica</name>
    <dbReference type="NCBI Taxonomy" id="237609"/>
    <lineage>
        <taxon>Bacteria</taxon>
        <taxon>Pseudomonadati</taxon>
        <taxon>Pseudomonadota</taxon>
        <taxon>Gammaproteobacteria</taxon>
        <taxon>Pseudomonadales</taxon>
        <taxon>Pseudomonadaceae</taxon>
        <taxon>Pseudomonas</taxon>
    </lineage>
</organism>
<dbReference type="InterPro" id="IPR036388">
    <property type="entry name" value="WH-like_DNA-bd_sf"/>
</dbReference>
<dbReference type="OrthoDB" id="9797134at2"/>
<dbReference type="EMBL" id="CP009048">
    <property type="protein sequence ID" value="AIL59929.1"/>
    <property type="molecule type" value="Genomic_DNA"/>
</dbReference>
<dbReference type="PANTHER" id="PTHR43133">
    <property type="entry name" value="RNA POLYMERASE ECF-TYPE SIGMA FACTO"/>
    <property type="match status" value="1"/>
</dbReference>
<proteinExistence type="inferred from homology"/>
<name>A0A077F7H3_9PSED</name>
<dbReference type="Pfam" id="PF08281">
    <property type="entry name" value="Sigma70_r4_2"/>
    <property type="match status" value="1"/>
</dbReference>
<dbReference type="eggNOG" id="COG1595">
    <property type="taxonomic scope" value="Bacteria"/>
</dbReference>
<dbReference type="HOGENOM" id="CLU_047691_12_1_6"/>
<dbReference type="Proteomes" id="UP000028931">
    <property type="component" value="Chromosome"/>
</dbReference>
<dbReference type="SUPFAM" id="SSF88659">
    <property type="entry name" value="Sigma3 and sigma4 domains of RNA polymerase sigma factors"/>
    <property type="match status" value="1"/>
</dbReference>
<evidence type="ECO:0000259" key="6">
    <source>
        <dbReference type="Pfam" id="PF08281"/>
    </source>
</evidence>
<dbReference type="GO" id="GO:0006352">
    <property type="term" value="P:DNA-templated transcription initiation"/>
    <property type="evidence" value="ECO:0007669"/>
    <property type="project" value="InterPro"/>
</dbReference>
<dbReference type="InterPro" id="IPR013249">
    <property type="entry name" value="RNA_pol_sigma70_r4_t2"/>
</dbReference>
<reference evidence="7 8" key="1">
    <citation type="submission" date="2014-07" db="EMBL/GenBank/DDBJ databases">
        <authorList>
            <person name="Lee K."/>
            <person name="Lim J.Y."/>
            <person name="Hwang I."/>
        </authorList>
    </citation>
    <scope>NUCLEOTIDE SEQUENCE [LARGE SCALE GENOMIC DNA]</scope>
    <source>
        <strain evidence="7 8">KL28</strain>
    </source>
</reference>
<comment type="similarity">
    <text evidence="1">Belongs to the sigma-70 factor family. ECF subfamily.</text>
</comment>
<accession>A0A077F7H3</accession>
<evidence type="ECO:0000313" key="8">
    <source>
        <dbReference type="Proteomes" id="UP000028931"/>
    </source>
</evidence>